<reference evidence="3" key="1">
    <citation type="journal article" date="2017" name="Nat. Ecol. Evol.">
        <title>Genome expansion and lineage-specific genetic innovations in the forest pathogenic fungi Armillaria.</title>
        <authorList>
            <person name="Sipos G."/>
            <person name="Prasanna A.N."/>
            <person name="Walter M.C."/>
            <person name="O'Connor E."/>
            <person name="Balint B."/>
            <person name="Krizsan K."/>
            <person name="Kiss B."/>
            <person name="Hess J."/>
            <person name="Varga T."/>
            <person name="Slot J."/>
            <person name="Riley R."/>
            <person name="Boka B."/>
            <person name="Rigling D."/>
            <person name="Barry K."/>
            <person name="Lee J."/>
            <person name="Mihaltcheva S."/>
            <person name="LaButti K."/>
            <person name="Lipzen A."/>
            <person name="Waldron R."/>
            <person name="Moloney N.M."/>
            <person name="Sperisen C."/>
            <person name="Kredics L."/>
            <person name="Vagvoelgyi C."/>
            <person name="Patrignani A."/>
            <person name="Fitzpatrick D."/>
            <person name="Nagy I."/>
            <person name="Doyle S."/>
            <person name="Anderson J.B."/>
            <person name="Grigoriev I.V."/>
            <person name="Gueldener U."/>
            <person name="Muensterkoetter M."/>
            <person name="Nagy L.G."/>
        </authorList>
    </citation>
    <scope>NUCLEOTIDE SEQUENCE [LARGE SCALE GENOMIC DNA]</scope>
    <source>
        <strain evidence="3">28-4</strain>
    </source>
</reference>
<evidence type="ECO:0000313" key="2">
    <source>
        <dbReference type="EMBL" id="PBK66603.1"/>
    </source>
</evidence>
<name>A0A2H3BRW5_9AGAR</name>
<proteinExistence type="predicted"/>
<evidence type="ECO:0000256" key="1">
    <source>
        <dbReference type="SAM" id="MobiDB-lite"/>
    </source>
</evidence>
<keyword evidence="3" id="KW-1185">Reference proteome</keyword>
<accession>A0A2H3BRW5</accession>
<dbReference type="Proteomes" id="UP000218334">
    <property type="component" value="Unassembled WGS sequence"/>
</dbReference>
<sequence>MMNSRIIWVGTSSYKMCLSSVSVMQALVRSSPNSTASWLILSVTSGRQLHPTPSPPSPSDGEHSRSTLSHLRSFVGARGYMLAEAKLSEGQHANLVTHIHLYSLLFVPSFQVRVHRPNLIPGLVHLCRTSRRIWWDMSNGPRIHYRSNRHSPSPVNLTVGCSLALRAAPTRATQIF</sequence>
<feature type="region of interest" description="Disordered" evidence="1">
    <location>
        <begin position="47"/>
        <end position="66"/>
    </location>
</feature>
<protein>
    <submittedName>
        <fullName evidence="2">Uncharacterized protein</fullName>
    </submittedName>
</protein>
<organism evidence="2 3">
    <name type="scientific">Armillaria solidipes</name>
    <dbReference type="NCBI Taxonomy" id="1076256"/>
    <lineage>
        <taxon>Eukaryota</taxon>
        <taxon>Fungi</taxon>
        <taxon>Dikarya</taxon>
        <taxon>Basidiomycota</taxon>
        <taxon>Agaricomycotina</taxon>
        <taxon>Agaricomycetes</taxon>
        <taxon>Agaricomycetidae</taxon>
        <taxon>Agaricales</taxon>
        <taxon>Marasmiineae</taxon>
        <taxon>Physalacriaceae</taxon>
        <taxon>Armillaria</taxon>
    </lineage>
</organism>
<evidence type="ECO:0000313" key="3">
    <source>
        <dbReference type="Proteomes" id="UP000218334"/>
    </source>
</evidence>
<dbReference type="AlphaFoldDB" id="A0A2H3BRW5"/>
<dbReference type="EMBL" id="KZ293440">
    <property type="protein sequence ID" value="PBK66603.1"/>
    <property type="molecule type" value="Genomic_DNA"/>
</dbReference>
<gene>
    <name evidence="2" type="ORF">ARMSODRAFT_351746</name>
</gene>